<organism evidence="1">
    <name type="scientific">marine sediment metagenome</name>
    <dbReference type="NCBI Taxonomy" id="412755"/>
    <lineage>
        <taxon>unclassified sequences</taxon>
        <taxon>metagenomes</taxon>
        <taxon>ecological metagenomes</taxon>
    </lineage>
</organism>
<proteinExistence type="predicted"/>
<reference evidence="1" key="1">
    <citation type="journal article" date="2015" name="Nature">
        <title>Complex archaea that bridge the gap between prokaryotes and eukaryotes.</title>
        <authorList>
            <person name="Spang A."/>
            <person name="Saw J.H."/>
            <person name="Jorgensen S.L."/>
            <person name="Zaremba-Niedzwiedzka K."/>
            <person name="Martijn J."/>
            <person name="Lind A.E."/>
            <person name="van Eijk R."/>
            <person name="Schleper C."/>
            <person name="Guy L."/>
            <person name="Ettema T.J."/>
        </authorList>
    </citation>
    <scope>NUCLEOTIDE SEQUENCE</scope>
</reference>
<accession>A0A0F9CDZ5</accession>
<dbReference type="EMBL" id="LAZR01033599">
    <property type="protein sequence ID" value="KKL47628.1"/>
    <property type="molecule type" value="Genomic_DNA"/>
</dbReference>
<comment type="caution">
    <text evidence="1">The sequence shown here is derived from an EMBL/GenBank/DDBJ whole genome shotgun (WGS) entry which is preliminary data.</text>
</comment>
<dbReference type="AlphaFoldDB" id="A0A0F9CDZ5"/>
<name>A0A0F9CDZ5_9ZZZZ</name>
<sequence length="92" mass="10254">MTDRINALTVVLDHDYRDDDIESMILAIMQFRGVLAVKANVAETDEDSELFLEYKALKGAVVGLIHCDSSGCNTRLQMAIDDLQALITHCLR</sequence>
<evidence type="ECO:0000313" key="1">
    <source>
        <dbReference type="EMBL" id="KKL47628.1"/>
    </source>
</evidence>
<gene>
    <name evidence="1" type="ORF">LCGC14_2333650</name>
</gene>
<protein>
    <submittedName>
        <fullName evidence="1">Uncharacterized protein</fullName>
    </submittedName>
</protein>